<feature type="compositionally biased region" description="Basic and acidic residues" evidence="2">
    <location>
        <begin position="46"/>
        <end position="56"/>
    </location>
</feature>
<gene>
    <name evidence="4" type="ORF">BJ991_000515</name>
</gene>
<dbReference type="Gene3D" id="1.10.1470.10">
    <property type="entry name" value="YjbJ"/>
    <property type="match status" value="1"/>
</dbReference>
<evidence type="ECO:0000256" key="2">
    <source>
        <dbReference type="SAM" id="MobiDB-lite"/>
    </source>
</evidence>
<protein>
    <submittedName>
        <fullName evidence="4">Uncharacterized protein YjbJ (UPF0337 family)</fullName>
    </submittedName>
</protein>
<keyword evidence="5" id="KW-1185">Reference proteome</keyword>
<sequence length="56" mass="5889">MGLDDKIQNAAQDAAGKAKEAVGKGTDDERLEAEGQADQTKANLKKAGENVKDAFK</sequence>
<evidence type="ECO:0000259" key="3">
    <source>
        <dbReference type="Pfam" id="PF05532"/>
    </source>
</evidence>
<comment type="similarity">
    <text evidence="1">Belongs to the UPF0337 (CsbD) family.</text>
</comment>
<organism evidence="4 5">
    <name type="scientific">Microbacterium immunditiarum</name>
    <dbReference type="NCBI Taxonomy" id="337480"/>
    <lineage>
        <taxon>Bacteria</taxon>
        <taxon>Bacillati</taxon>
        <taxon>Actinomycetota</taxon>
        <taxon>Actinomycetes</taxon>
        <taxon>Micrococcales</taxon>
        <taxon>Microbacteriaceae</taxon>
        <taxon>Microbacterium</taxon>
    </lineage>
</organism>
<comment type="caution">
    <text evidence="4">The sequence shown here is derived from an EMBL/GenBank/DDBJ whole genome shotgun (WGS) entry which is preliminary data.</text>
</comment>
<proteinExistence type="inferred from homology"/>
<feature type="region of interest" description="Disordered" evidence="2">
    <location>
        <begin position="1"/>
        <end position="56"/>
    </location>
</feature>
<feature type="domain" description="CsbD-like" evidence="3">
    <location>
        <begin position="5"/>
        <end position="56"/>
    </location>
</feature>
<dbReference type="InterPro" id="IPR036629">
    <property type="entry name" value="YjbJ_sf"/>
</dbReference>
<dbReference type="RefSeq" id="WP_179487181.1">
    <property type="nucleotide sequence ID" value="NZ_JACCBV010000001.1"/>
</dbReference>
<feature type="compositionally biased region" description="Basic and acidic residues" evidence="2">
    <location>
        <begin position="16"/>
        <end position="28"/>
    </location>
</feature>
<name>A0A7Y9KGH9_9MICO</name>
<evidence type="ECO:0000313" key="4">
    <source>
        <dbReference type="EMBL" id="NYE18487.1"/>
    </source>
</evidence>
<dbReference type="SUPFAM" id="SSF69047">
    <property type="entry name" value="Hypothetical protein YjbJ"/>
    <property type="match status" value="1"/>
</dbReference>
<dbReference type="Pfam" id="PF05532">
    <property type="entry name" value="CsbD"/>
    <property type="match status" value="1"/>
</dbReference>
<dbReference type="EMBL" id="JACCBV010000001">
    <property type="protein sequence ID" value="NYE18487.1"/>
    <property type="molecule type" value="Genomic_DNA"/>
</dbReference>
<accession>A0A7Y9KGH9</accession>
<dbReference type="Proteomes" id="UP000576969">
    <property type="component" value="Unassembled WGS sequence"/>
</dbReference>
<reference evidence="4 5" key="1">
    <citation type="submission" date="2020-07" db="EMBL/GenBank/DDBJ databases">
        <title>Sequencing the genomes of 1000 actinobacteria strains.</title>
        <authorList>
            <person name="Klenk H.-P."/>
        </authorList>
    </citation>
    <scope>NUCLEOTIDE SEQUENCE [LARGE SCALE GENOMIC DNA]</scope>
    <source>
        <strain evidence="4 5">DSM 24662</strain>
    </source>
</reference>
<evidence type="ECO:0000256" key="1">
    <source>
        <dbReference type="ARBA" id="ARBA00009129"/>
    </source>
</evidence>
<dbReference type="InterPro" id="IPR008462">
    <property type="entry name" value="CsbD"/>
</dbReference>
<evidence type="ECO:0000313" key="5">
    <source>
        <dbReference type="Proteomes" id="UP000576969"/>
    </source>
</evidence>
<dbReference type="AlphaFoldDB" id="A0A7Y9KGH9"/>